<keyword evidence="2" id="KW-0732">Signal</keyword>
<name>A0ABX9ASD9_9ENTR</name>
<accession>A0ABX9ASD9</accession>
<evidence type="ECO:0000313" key="6">
    <source>
        <dbReference type="Proteomes" id="UP000825886"/>
    </source>
</evidence>
<gene>
    <name evidence="5" type="ORF">K6K13_15890</name>
</gene>
<sequence length="466" mass="50918">MKRFSFHARLMLALILLCPLTAMADQLFLKPGQSKTLRTKGRVNTVFISDPSVADYKVLNENTIVLYAKVPGISEVTAYDADTKILADLQINVDSFLGDINQRIVVEFPGSQVVVKSFISSEGKSYILTGTVPDEETRGAVYQLVGSVVGKEGRDLKVNHGSEGQNSSEVFFMTNKIYSNVINRLQLPSSNQVNVKLSVVEVSKKFTDTLGIEWSNLTLSGLIKGNGVINDPGVFSLMGLKRGFDAENISTTISAVNNDSLARVLAQPNLTVLSGEVASFLVGGEIPLLVQGKESTTIQYKEYGIRLNVAAKVEKKQKIKLLVSNEISSVSGSYAYNNYSIPQIKTRRSSSTIEVADGDSFVIGGLLNEEDVESLTKVPFISEIPILGALARKSHTERNKTELVVFATVDLVKPVSSASRQKIKLPEYHRSSSVQLFFNSGVDKNTREGRLDSDARSFMERGGFAK</sequence>
<dbReference type="InterPro" id="IPR001775">
    <property type="entry name" value="GspD/PilQ"/>
</dbReference>
<dbReference type="InterPro" id="IPR004846">
    <property type="entry name" value="T2SS/T3SS_dom"/>
</dbReference>
<dbReference type="PANTHER" id="PTHR30332:SF17">
    <property type="entry name" value="TYPE IV PILIATION SYSTEM PROTEIN DR_0774-RELATED"/>
    <property type="match status" value="1"/>
</dbReference>
<comment type="similarity">
    <text evidence="1">Belongs to the bacterial secretin family.</text>
</comment>
<reference evidence="5 6" key="1">
    <citation type="submission" date="2021-08" db="EMBL/GenBank/DDBJ databases">
        <title>Culture and genomic analysis of Symbiopectobacterium purcellii sp. nov. gen. nov., isolated from the leafhopper Empoasca decipiens.</title>
        <authorList>
            <person name="Nadal-Jimenez P."/>
            <person name="Siozios S."/>
            <person name="Halliday N."/>
            <person name="Camara M."/>
            <person name="Hurst G.D.D."/>
        </authorList>
    </citation>
    <scope>NUCLEOTIDE SEQUENCE [LARGE SCALE GENOMIC DNA]</scope>
    <source>
        <strain evidence="5 6">SyEd1</strain>
    </source>
</reference>
<feature type="domain" description="Pilus formation protein N-terminal" evidence="4">
    <location>
        <begin position="24"/>
        <end position="93"/>
    </location>
</feature>
<proteinExistence type="inferred from homology"/>
<dbReference type="Proteomes" id="UP000825886">
    <property type="component" value="Chromosome"/>
</dbReference>
<dbReference type="Pfam" id="PF00263">
    <property type="entry name" value="Secretin"/>
    <property type="match status" value="1"/>
</dbReference>
<dbReference type="PRINTS" id="PR00811">
    <property type="entry name" value="BCTERIALGSPD"/>
</dbReference>
<keyword evidence="6" id="KW-1185">Reference proteome</keyword>
<dbReference type="InterPro" id="IPR050810">
    <property type="entry name" value="Bact_Secretion_Sys_Channel"/>
</dbReference>
<evidence type="ECO:0000259" key="4">
    <source>
        <dbReference type="Pfam" id="PF13629"/>
    </source>
</evidence>
<organism evidence="5 6">
    <name type="scientific">Symbiopectobacterium purcellii</name>
    <dbReference type="NCBI Taxonomy" id="2871826"/>
    <lineage>
        <taxon>Bacteria</taxon>
        <taxon>Pseudomonadati</taxon>
        <taxon>Pseudomonadota</taxon>
        <taxon>Gammaproteobacteria</taxon>
        <taxon>Enterobacterales</taxon>
        <taxon>Enterobacteriaceae</taxon>
    </lineage>
</organism>
<feature type="signal peptide" evidence="2">
    <location>
        <begin position="1"/>
        <end position="24"/>
    </location>
</feature>
<dbReference type="EMBL" id="CP081864">
    <property type="protein sequence ID" value="QZN98113.1"/>
    <property type="molecule type" value="Genomic_DNA"/>
</dbReference>
<evidence type="ECO:0000259" key="3">
    <source>
        <dbReference type="Pfam" id="PF00263"/>
    </source>
</evidence>
<feature type="chain" id="PRO_5045895251" evidence="2">
    <location>
        <begin position="25"/>
        <end position="466"/>
    </location>
</feature>
<protein>
    <submittedName>
        <fullName evidence="5">Pilus assembly protein N-terminal domain-containing protein</fullName>
    </submittedName>
</protein>
<evidence type="ECO:0000313" key="5">
    <source>
        <dbReference type="EMBL" id="QZN98113.1"/>
    </source>
</evidence>
<evidence type="ECO:0000256" key="2">
    <source>
        <dbReference type="SAM" id="SignalP"/>
    </source>
</evidence>
<evidence type="ECO:0000256" key="1">
    <source>
        <dbReference type="RuleBase" id="RU004003"/>
    </source>
</evidence>
<dbReference type="PANTHER" id="PTHR30332">
    <property type="entry name" value="PROBABLE GENERAL SECRETION PATHWAY PROTEIN D"/>
    <property type="match status" value="1"/>
</dbReference>
<feature type="domain" description="Type II/III secretion system secretin-like" evidence="3">
    <location>
        <begin position="256"/>
        <end position="412"/>
    </location>
</feature>
<dbReference type="InterPro" id="IPR032789">
    <property type="entry name" value="T2SS-T3SS_pil_N"/>
</dbReference>
<dbReference type="Pfam" id="PF13629">
    <property type="entry name" value="T2SS-T3SS_pil_N"/>
    <property type="match status" value="1"/>
</dbReference>